<evidence type="ECO:0000256" key="8">
    <source>
        <dbReference type="ARBA" id="ARBA00023186"/>
    </source>
</evidence>
<keyword evidence="7" id="KW-0653">Protein transport</keyword>
<organism evidence="15 16">
    <name type="scientific">Thermofilum pendens (strain DSM 2475 / Hrk 5)</name>
    <dbReference type="NCBI Taxonomy" id="368408"/>
    <lineage>
        <taxon>Archaea</taxon>
        <taxon>Thermoproteota</taxon>
        <taxon>Thermoprotei</taxon>
        <taxon>Thermofilales</taxon>
        <taxon>Thermofilaceae</taxon>
        <taxon>Thermofilum</taxon>
    </lineage>
</organism>
<name>A1RYQ3_THEPD</name>
<dbReference type="Gene3D" id="3.20.110.20">
    <property type="match status" value="1"/>
</dbReference>
<dbReference type="STRING" id="368408.Tpen_0932"/>
<evidence type="ECO:0000256" key="10">
    <source>
        <dbReference type="ARBA" id="ARBA00033245"/>
    </source>
</evidence>
<feature type="transmembrane region" description="Helical" evidence="13">
    <location>
        <begin position="1159"/>
        <end position="1178"/>
    </location>
</feature>
<dbReference type="Pfam" id="PF03065">
    <property type="entry name" value="Glyco_hydro_57"/>
    <property type="match status" value="1"/>
</dbReference>
<keyword evidence="6" id="KW-1003">Cell membrane</keyword>
<dbReference type="CAZy" id="GH57">
    <property type="family name" value="Glycoside Hydrolase Family 57"/>
</dbReference>
<comment type="subcellular location">
    <subcellularLocation>
        <location evidence="1">Cell membrane</location>
        <topology evidence="1">Multi-pass membrane protein</topology>
    </subcellularLocation>
</comment>
<evidence type="ECO:0000256" key="11">
    <source>
        <dbReference type="ARBA" id="ARBA00033342"/>
    </source>
</evidence>
<feature type="compositionally biased region" description="Low complexity" evidence="12">
    <location>
        <begin position="1128"/>
        <end position="1152"/>
    </location>
</feature>
<feature type="domain" description="Glycoside hydrolase family 57 N-terminal" evidence="14">
    <location>
        <begin position="702"/>
        <end position="1013"/>
    </location>
</feature>
<comment type="similarity">
    <text evidence="2">Belongs to the glycosyl hydrolase 57 family.</text>
</comment>
<dbReference type="GO" id="GO:0015031">
    <property type="term" value="P:protein transport"/>
    <property type="evidence" value="ECO:0007669"/>
    <property type="project" value="UniProtKB-KW"/>
</dbReference>
<evidence type="ECO:0000256" key="4">
    <source>
        <dbReference type="ARBA" id="ARBA00015325"/>
    </source>
</evidence>
<evidence type="ECO:0000256" key="2">
    <source>
        <dbReference type="ARBA" id="ARBA00006821"/>
    </source>
</evidence>
<keyword evidence="13" id="KW-0472">Membrane</keyword>
<dbReference type="InterPro" id="IPR038221">
    <property type="entry name" value="YidC_periplasmic_sf"/>
</dbReference>
<dbReference type="InterPro" id="IPR004300">
    <property type="entry name" value="Glyco_hydro_57_N"/>
</dbReference>
<evidence type="ECO:0000259" key="14">
    <source>
        <dbReference type="Pfam" id="PF03065"/>
    </source>
</evidence>
<evidence type="ECO:0000256" key="13">
    <source>
        <dbReference type="SAM" id="Phobius"/>
    </source>
</evidence>
<evidence type="ECO:0000256" key="9">
    <source>
        <dbReference type="ARBA" id="ARBA00023277"/>
    </source>
</evidence>
<evidence type="ECO:0000256" key="3">
    <source>
        <dbReference type="ARBA" id="ARBA00010527"/>
    </source>
</evidence>
<evidence type="ECO:0000256" key="6">
    <source>
        <dbReference type="ARBA" id="ARBA00022475"/>
    </source>
</evidence>
<keyword evidence="5" id="KW-0813">Transport</keyword>
<dbReference type="eggNOG" id="arCOG03284">
    <property type="taxonomic scope" value="Archaea"/>
</dbReference>
<sequence length="1187" mass="131050">MRKALLAALLLAQLLPLLLPLAYAENAPVFEDRGATVYVDTGVAKILISKTGARPIGWLVDGVELAANAGSRGAMGNSYPLYDWLPTQSWPGLIVTAKFNVETSRPSQDVLVVRFTAVIPVTDVSGVTSNVAVTREYVFKQGSRTFNLTVTLVNMGSSPMKIEVNWGGALVGYAFAVTGVVGQKGDNDWQLWVDGDSLYTRSPDNRESWVRKQSPLIRLVGIYDPDEKGIIVARVYNRTESIWFEVGGWGTEVRVEHPTLVLNPNVPVRFTYTVYGGSPDYLDKEGFADLKDRLMGKQPQQQAPPAPQATRTLPPMPKPTGKISYSLTQDYALVDTGVAKIKISLRGARPVEWQAGGVELAANAGSRGAMGNSYPLYDWLPTQSWPGLIVTAKFSASVAFSNDTVLVLKMEADVPFTNPSGDQTVLHVTKTFTFYAGLYGFDETTQITNKGNVKAESKVNWDRTIGYTFAVTGVIGQKGENDWQAWKDGAGLHLLSPKEKLHFTWKSAQDLEWIGMIDPEEGACIIAYLGTPGAGIVWLEASTWGTEVRAEYPPFTLNPGDSVTFVYRVFGGPVDALASYGYKDVYQQLGAAAAQQALYLVVSTDSLLYSPGQKAKFNVTASYRRGTIKGTLTVSQGGTTLYESEVTLSQQPQSVFVEVTVPTKPGIYSYTVALRTQEFTATREVRIGVVDPASWRSPLKLVFVWHSHQGINAWPNGSFHGPWAFKHTYEDEFKPYYEGGAYLVQPVILSKYPGVKMVYHLSPSLLWQWEYGLKYGYFDSFSQKFISPESPEMARVRKALELYKQLASRGQIEIFSDFFNHPIPGYVVDTYPWGAEAMKIELEWGFNVTKRVLGVDAKGAWIPEMFFSEKLVPILVQQGVKYIVLDYETHYKGSDGEKRGIYTPYLYQGSQGQIIVLFRDTQLSNYISFENRFSTPEDADAAARNFVLMVASRRFSDPTASVVVISADGENWMIFSPTVATTGVFFERLCAYLESVKQYIVTATVAEVVEGAQSFPKLTRIPTASWAGGSDVWTNKPEQKQQWDWINKAASVLANIKSKYGENSAVYKAALFAFFMSLNSDVIHRDFTFPAHTKAWVDTVQALYDSGEAVASKLNRIGLNLEATRAQAVTPQPGTQQPPQQQPTQPGGQQAPSEIQPQWLGLAALIAAVVAVAAVYAYRKRAGKSKQ</sequence>
<dbReference type="GeneID" id="4600755"/>
<evidence type="ECO:0000256" key="5">
    <source>
        <dbReference type="ARBA" id="ARBA00022448"/>
    </source>
</evidence>
<dbReference type="EnsemblBacteria" id="ABL78333">
    <property type="protein sequence ID" value="ABL78333"/>
    <property type="gene ID" value="Tpen_0932"/>
</dbReference>
<dbReference type="KEGG" id="tpe:Tpen_0932"/>
<dbReference type="CDD" id="cd10796">
    <property type="entry name" value="GH57N_APU"/>
    <property type="match status" value="1"/>
</dbReference>
<feature type="region of interest" description="Disordered" evidence="12">
    <location>
        <begin position="296"/>
        <end position="319"/>
    </location>
</feature>
<dbReference type="Proteomes" id="UP000000641">
    <property type="component" value="Chromosome"/>
</dbReference>
<keyword evidence="8" id="KW-0143">Chaperone</keyword>
<keyword evidence="16" id="KW-1185">Reference proteome</keyword>
<dbReference type="PANTHER" id="PTHR36306:SF1">
    <property type="entry name" value="ALPHA-AMYLASE-RELATED"/>
    <property type="match status" value="1"/>
</dbReference>
<comment type="similarity">
    <text evidence="3">Belongs to the OXA1/ALB3/YidC family. Type 1 subfamily.</text>
</comment>
<proteinExistence type="inferred from homology"/>
<keyword evidence="13" id="KW-1133">Transmembrane helix</keyword>
<dbReference type="AlphaFoldDB" id="A1RYQ3"/>
<evidence type="ECO:0000256" key="1">
    <source>
        <dbReference type="ARBA" id="ARBA00004651"/>
    </source>
</evidence>
<dbReference type="InterPro" id="IPR052046">
    <property type="entry name" value="GH57_Enzymes"/>
</dbReference>
<feature type="region of interest" description="Disordered" evidence="12">
    <location>
        <begin position="1128"/>
        <end position="1153"/>
    </location>
</feature>
<accession>A1RYQ3</accession>
<evidence type="ECO:0000313" key="16">
    <source>
        <dbReference type="Proteomes" id="UP000000641"/>
    </source>
</evidence>
<dbReference type="HOGENOM" id="CLU_272220_0_0_2"/>
<protein>
    <recommendedName>
        <fullName evidence="4">Membrane protein insertase YidC</fullName>
    </recommendedName>
    <alternativeName>
        <fullName evidence="11">Foldase YidC</fullName>
    </alternativeName>
    <alternativeName>
        <fullName evidence="10">Membrane integrase YidC</fullName>
    </alternativeName>
</protein>
<dbReference type="SUPFAM" id="SSF88713">
    <property type="entry name" value="Glycoside hydrolase/deacetylase"/>
    <property type="match status" value="1"/>
</dbReference>
<dbReference type="GO" id="GO:0005886">
    <property type="term" value="C:plasma membrane"/>
    <property type="evidence" value="ECO:0007669"/>
    <property type="project" value="UniProtKB-SubCell"/>
</dbReference>
<dbReference type="OrthoDB" id="18576at2157"/>
<dbReference type="RefSeq" id="WP_011752598.1">
    <property type="nucleotide sequence ID" value="NC_008698.1"/>
</dbReference>
<evidence type="ECO:0000256" key="12">
    <source>
        <dbReference type="SAM" id="MobiDB-lite"/>
    </source>
</evidence>
<keyword evidence="9" id="KW-0119">Carbohydrate metabolism</keyword>
<gene>
    <name evidence="15" type="ordered locus">Tpen_0932</name>
</gene>
<dbReference type="GO" id="GO:0005975">
    <property type="term" value="P:carbohydrate metabolic process"/>
    <property type="evidence" value="ECO:0007669"/>
    <property type="project" value="InterPro"/>
</dbReference>
<dbReference type="EMBL" id="CP000505">
    <property type="protein sequence ID" value="ABL78333.1"/>
    <property type="molecule type" value="Genomic_DNA"/>
</dbReference>
<dbReference type="PANTHER" id="PTHR36306">
    <property type="entry name" value="ALPHA-AMYLASE-RELATED-RELATED"/>
    <property type="match status" value="1"/>
</dbReference>
<dbReference type="Gene3D" id="2.70.98.90">
    <property type="match status" value="1"/>
</dbReference>
<keyword evidence="13" id="KW-0812">Transmembrane</keyword>
<keyword evidence="15" id="KW-0378">Hydrolase</keyword>
<reference evidence="16" key="1">
    <citation type="journal article" date="2008" name="J. Bacteriol.">
        <title>Genome sequence of Thermofilum pendens reveals an exceptional loss of biosynthetic pathways without genome reduction.</title>
        <authorList>
            <person name="Anderson I."/>
            <person name="Rodriguez J."/>
            <person name="Susanti D."/>
            <person name="Porat I."/>
            <person name="Reich C."/>
            <person name="Ulrich L.E."/>
            <person name="Elkins J.G."/>
            <person name="Mavromatis K."/>
            <person name="Lykidis A."/>
            <person name="Kim E."/>
            <person name="Thompson L.S."/>
            <person name="Nolan M."/>
            <person name="Land M."/>
            <person name="Copeland A."/>
            <person name="Lapidus A."/>
            <person name="Lucas S."/>
            <person name="Detter C."/>
            <person name="Zhulin I.B."/>
            <person name="Olsen G.J."/>
            <person name="Whitman W."/>
            <person name="Mukhopadhyay B."/>
            <person name="Bristow J."/>
            <person name="Kyrpides N."/>
        </authorList>
    </citation>
    <scope>NUCLEOTIDE SEQUENCE [LARGE SCALE GENOMIC DNA]</scope>
    <source>
        <strain evidence="16">DSM 2475 / Hrk 5</strain>
    </source>
</reference>
<evidence type="ECO:0000313" key="15">
    <source>
        <dbReference type="EMBL" id="ABL78333.1"/>
    </source>
</evidence>
<evidence type="ECO:0000256" key="7">
    <source>
        <dbReference type="ARBA" id="ARBA00022927"/>
    </source>
</evidence>
<dbReference type="GO" id="GO:0016787">
    <property type="term" value="F:hydrolase activity"/>
    <property type="evidence" value="ECO:0007669"/>
    <property type="project" value="UniProtKB-KW"/>
</dbReference>
<dbReference type="InterPro" id="IPR011330">
    <property type="entry name" value="Glyco_hydro/deAcase_b/a-brl"/>
</dbReference>